<dbReference type="CDD" id="cd06173">
    <property type="entry name" value="MFS_MefA_like"/>
    <property type="match status" value="1"/>
</dbReference>
<evidence type="ECO:0000256" key="6">
    <source>
        <dbReference type="ARBA" id="ARBA00023136"/>
    </source>
</evidence>
<evidence type="ECO:0000259" key="8">
    <source>
        <dbReference type="PROSITE" id="PS50850"/>
    </source>
</evidence>
<keyword evidence="10" id="KW-1185">Reference proteome</keyword>
<proteinExistence type="predicted"/>
<accession>A0ABM6RTX0</accession>
<dbReference type="InterPro" id="IPR036259">
    <property type="entry name" value="MFS_trans_sf"/>
</dbReference>
<name>A0ABM6RTX0_9FIRM</name>
<feature type="transmembrane region" description="Helical" evidence="7">
    <location>
        <begin position="252"/>
        <end position="276"/>
    </location>
</feature>
<evidence type="ECO:0000313" key="10">
    <source>
        <dbReference type="Proteomes" id="UP000325292"/>
    </source>
</evidence>
<gene>
    <name evidence="9" type="ORF">BXT84_12785</name>
</gene>
<comment type="subcellular location">
    <subcellularLocation>
        <location evidence="1">Cell membrane</location>
        <topology evidence="1">Multi-pass membrane protein</topology>
    </subcellularLocation>
</comment>
<feature type="transmembrane region" description="Helical" evidence="7">
    <location>
        <begin position="354"/>
        <end position="374"/>
    </location>
</feature>
<dbReference type="InterPro" id="IPR020846">
    <property type="entry name" value="MFS_dom"/>
</dbReference>
<evidence type="ECO:0000256" key="7">
    <source>
        <dbReference type="SAM" id="Phobius"/>
    </source>
</evidence>
<dbReference type="PANTHER" id="PTHR23513">
    <property type="entry name" value="INTEGRAL MEMBRANE EFFLUX PROTEIN-RELATED"/>
    <property type="match status" value="1"/>
</dbReference>
<feature type="transmembrane region" description="Helical" evidence="7">
    <location>
        <begin position="380"/>
        <end position="400"/>
    </location>
</feature>
<protein>
    <recommendedName>
        <fullName evidence="8">Major facilitator superfamily (MFS) profile domain-containing protein</fullName>
    </recommendedName>
</protein>
<keyword evidence="4 7" id="KW-0812">Transmembrane</keyword>
<feature type="transmembrane region" description="Helical" evidence="7">
    <location>
        <begin position="288"/>
        <end position="307"/>
    </location>
</feature>
<keyword evidence="5 7" id="KW-1133">Transmembrane helix</keyword>
<evidence type="ECO:0000256" key="2">
    <source>
        <dbReference type="ARBA" id="ARBA00022448"/>
    </source>
</evidence>
<keyword evidence="3" id="KW-1003">Cell membrane</keyword>
<dbReference type="Pfam" id="PF05977">
    <property type="entry name" value="MFS_3"/>
    <property type="match status" value="1"/>
</dbReference>
<dbReference type="PROSITE" id="PS50850">
    <property type="entry name" value="MFS"/>
    <property type="match status" value="1"/>
</dbReference>
<reference evidence="9 10" key="1">
    <citation type="journal article" date="2019" name="Sci. Rep.">
        <title>Sulfobacillus thermotolerans: new insights into resistance and metabolic capacities of acidophilic chemolithotrophs.</title>
        <authorList>
            <person name="Panyushkina A.E."/>
            <person name="Babenko V.V."/>
            <person name="Nikitina A.S."/>
            <person name="Selezneva O.V."/>
            <person name="Tsaplina I.A."/>
            <person name="Letarova M.A."/>
            <person name="Kostryukova E.S."/>
            <person name="Letarov A.V."/>
        </authorList>
    </citation>
    <scope>NUCLEOTIDE SEQUENCE [LARGE SCALE GENOMIC DNA]</scope>
    <source>
        <strain evidence="9 10">Kr1</strain>
    </source>
</reference>
<evidence type="ECO:0000256" key="1">
    <source>
        <dbReference type="ARBA" id="ARBA00004651"/>
    </source>
</evidence>
<dbReference type="Gene3D" id="1.20.1250.20">
    <property type="entry name" value="MFS general substrate transporter like domains"/>
    <property type="match status" value="1"/>
</dbReference>
<feature type="transmembrane region" description="Helical" evidence="7">
    <location>
        <begin position="45"/>
        <end position="70"/>
    </location>
</feature>
<feature type="domain" description="Major facilitator superfamily (MFS) profile" evidence="8">
    <location>
        <begin position="222"/>
        <end position="410"/>
    </location>
</feature>
<dbReference type="PANTHER" id="PTHR23513:SF9">
    <property type="entry name" value="ENTEROBACTIN EXPORTER ENTS"/>
    <property type="match status" value="1"/>
</dbReference>
<keyword evidence="2" id="KW-0813">Transport</keyword>
<dbReference type="InterPro" id="IPR010290">
    <property type="entry name" value="TM_effector"/>
</dbReference>
<feature type="transmembrane region" description="Helical" evidence="7">
    <location>
        <begin position="222"/>
        <end position="240"/>
    </location>
</feature>
<evidence type="ECO:0000256" key="4">
    <source>
        <dbReference type="ARBA" id="ARBA00022692"/>
    </source>
</evidence>
<dbReference type="Proteomes" id="UP000325292">
    <property type="component" value="Chromosome"/>
</dbReference>
<sequence>MNAYRRLIANRVFVIYWGGSTLVQLALQFVTIALAWFVLKTTGSSIRVAFVLAVISVARMATSPFIGYLIDRLPRRALMILDNTGQMILYASVPVMTWMHVLTFPMLLAVVGAAAALSPLSMIGRGVLLPNIVPDEDLEPANGLSQLRSSMVSLRGPALGGILVAFLGAPGTLMITAGCYVAYVGSLLAIPAGKYHAVQDDRSSADRSPRINPWQFLRNSQVLLIIGVVTLFFNITYGPLEPALPVMVLRVFHAGASTLGLIWSSFAVGSLLGTLVWERLRPQWNLRFVITGVIVGWGLFSGMVGLTNHPWQAMAMMFCGGITYAPYNIVAATWQQRLIPDHMRGTVFGTMQSVTSAGLPVGQLIGGLVVSAAGAGATIAMGRAATVLLGLVVVSLRAPWARLPTANMSR</sequence>
<feature type="transmembrane region" description="Helical" evidence="7">
    <location>
        <begin position="12"/>
        <end position="39"/>
    </location>
</feature>
<dbReference type="EMBL" id="CP019454">
    <property type="protein sequence ID" value="AUW94713.1"/>
    <property type="molecule type" value="Genomic_DNA"/>
</dbReference>
<evidence type="ECO:0000256" key="3">
    <source>
        <dbReference type="ARBA" id="ARBA00022475"/>
    </source>
</evidence>
<feature type="transmembrane region" description="Helical" evidence="7">
    <location>
        <begin position="91"/>
        <end position="117"/>
    </location>
</feature>
<dbReference type="SUPFAM" id="SSF103473">
    <property type="entry name" value="MFS general substrate transporter"/>
    <property type="match status" value="1"/>
</dbReference>
<feature type="transmembrane region" description="Helical" evidence="7">
    <location>
        <begin position="313"/>
        <end position="334"/>
    </location>
</feature>
<keyword evidence="6 7" id="KW-0472">Membrane</keyword>
<evidence type="ECO:0000256" key="5">
    <source>
        <dbReference type="ARBA" id="ARBA00022989"/>
    </source>
</evidence>
<evidence type="ECO:0000313" key="9">
    <source>
        <dbReference type="EMBL" id="AUW94713.1"/>
    </source>
</evidence>
<organism evidence="9 10">
    <name type="scientific">Sulfobacillus thermotolerans</name>
    <dbReference type="NCBI Taxonomy" id="338644"/>
    <lineage>
        <taxon>Bacteria</taxon>
        <taxon>Bacillati</taxon>
        <taxon>Bacillota</taxon>
        <taxon>Clostridia</taxon>
        <taxon>Eubacteriales</taxon>
        <taxon>Clostridiales Family XVII. Incertae Sedis</taxon>
        <taxon>Sulfobacillus</taxon>
    </lineage>
</organism>
<feature type="transmembrane region" description="Helical" evidence="7">
    <location>
        <begin position="158"/>
        <end position="184"/>
    </location>
</feature>